<dbReference type="EMBL" id="JFGV01000054">
    <property type="protein sequence ID" value="EYU14212.1"/>
    <property type="molecule type" value="Genomic_DNA"/>
</dbReference>
<name>A0A022PDF9_9GAMM</name>
<dbReference type="PATRIC" id="fig|1393736.3.peg.3345"/>
<comment type="caution">
    <text evidence="2">The sequence shown here is derived from an EMBL/GenBank/DDBJ whole genome shotgun (WGS) entry which is preliminary data.</text>
</comment>
<evidence type="ECO:0000313" key="2">
    <source>
        <dbReference type="EMBL" id="EYU14212.1"/>
    </source>
</evidence>
<dbReference type="Gene3D" id="3.40.190.10">
    <property type="entry name" value="Periplasmic binding protein-like II"/>
    <property type="match status" value="2"/>
</dbReference>
<proteinExistence type="predicted"/>
<dbReference type="SUPFAM" id="SSF53850">
    <property type="entry name" value="Periplasmic binding protein-like II"/>
    <property type="match status" value="1"/>
</dbReference>
<protein>
    <submittedName>
        <fullName evidence="2">Prephenate dehydratase</fullName>
    </submittedName>
</protein>
<sequence length="192" mass="21220">MECVFFSFYKDTFDVLNIATLGPSGTSSEQSAIRFGEFAIKNNVAKSYQVVLCSTYEEASNQIILNNCQALVVANAYYNISEFYMDNRFNLSSAFLNYTPNYGIAIRDELTKDNIVIATHPAPKALIPELLPDNLKIADIIFKDSTSSAAKAVANSEVDAALTTEVAAKLHNLKFISHIRPIQMLWSVFTAA</sequence>
<dbReference type="GO" id="GO:0004664">
    <property type="term" value="F:prephenate dehydratase activity"/>
    <property type="evidence" value="ECO:0007669"/>
    <property type="project" value="InterPro"/>
</dbReference>
<dbReference type="RefSeq" id="WP_051560821.1">
    <property type="nucleotide sequence ID" value="NZ_CAWLTM010000061.1"/>
</dbReference>
<gene>
    <name evidence="2" type="ORF">BA1DRAFT_03277</name>
</gene>
<evidence type="ECO:0000313" key="3">
    <source>
        <dbReference type="Proteomes" id="UP000023464"/>
    </source>
</evidence>
<dbReference type="UniPathway" id="UPA00121">
    <property type="reaction ID" value="UER00345"/>
</dbReference>
<dbReference type="InterPro" id="IPR001086">
    <property type="entry name" value="Preph_deHydtase"/>
</dbReference>
<dbReference type="Proteomes" id="UP000023464">
    <property type="component" value="Unassembled WGS sequence"/>
</dbReference>
<feature type="domain" description="Prephenate dehydratase" evidence="1">
    <location>
        <begin position="17"/>
        <end position="192"/>
    </location>
</feature>
<dbReference type="PROSITE" id="PS51171">
    <property type="entry name" value="PREPHENATE_DEHYDR_3"/>
    <property type="match status" value="1"/>
</dbReference>
<dbReference type="AlphaFoldDB" id="A0A022PDF9"/>
<reference evidence="2 3" key="1">
    <citation type="submission" date="2014-03" db="EMBL/GenBank/DDBJ databases">
        <title>Draft Genome of Photorhabdus luminescens BA1, an Egyptian Isolate.</title>
        <authorList>
            <person name="Ghazal S."/>
            <person name="Hurst S.G.IV."/>
            <person name="Morris K."/>
            <person name="Thomas K."/>
            <person name="Tisa L.S."/>
        </authorList>
    </citation>
    <scope>NUCLEOTIDE SEQUENCE [LARGE SCALE GENOMIC DNA]</scope>
    <source>
        <strain evidence="2 3">BA1</strain>
    </source>
</reference>
<organism evidence="2 3">
    <name type="scientific">Photorhabdus aegyptia</name>
    <dbReference type="NCBI Taxonomy" id="2805098"/>
    <lineage>
        <taxon>Bacteria</taxon>
        <taxon>Pseudomonadati</taxon>
        <taxon>Pseudomonadota</taxon>
        <taxon>Gammaproteobacteria</taxon>
        <taxon>Enterobacterales</taxon>
        <taxon>Morganellaceae</taxon>
        <taxon>Photorhabdus</taxon>
    </lineage>
</organism>
<accession>A0A022PDF9</accession>
<keyword evidence="3" id="KW-1185">Reference proteome</keyword>
<dbReference type="GO" id="GO:0009094">
    <property type="term" value="P:L-phenylalanine biosynthetic process"/>
    <property type="evidence" value="ECO:0007669"/>
    <property type="project" value="UniProtKB-UniPathway"/>
</dbReference>
<evidence type="ECO:0000259" key="1">
    <source>
        <dbReference type="PROSITE" id="PS51171"/>
    </source>
</evidence>